<dbReference type="PANTHER" id="PTHR48148">
    <property type="entry name" value="KERATINOCYTE PROLINE-RICH PROTEIN"/>
    <property type="match status" value="1"/>
</dbReference>
<evidence type="ECO:0000259" key="2">
    <source>
        <dbReference type="PROSITE" id="PS51029"/>
    </source>
</evidence>
<feature type="compositionally biased region" description="Polar residues" evidence="1">
    <location>
        <begin position="348"/>
        <end position="364"/>
    </location>
</feature>
<dbReference type="PROSITE" id="PS51029">
    <property type="entry name" value="MADF"/>
    <property type="match status" value="1"/>
</dbReference>
<feature type="compositionally biased region" description="Acidic residues" evidence="1">
    <location>
        <begin position="116"/>
        <end position="125"/>
    </location>
</feature>
<gene>
    <name evidence="3" type="ORF">ACAOBT_LOCUS36244</name>
</gene>
<feature type="domain" description="MADF" evidence="2">
    <location>
        <begin position="10"/>
        <end position="106"/>
    </location>
</feature>
<dbReference type="AlphaFoldDB" id="A0A9P0QDQ9"/>
<organism evidence="3 4">
    <name type="scientific">Acanthoscelides obtectus</name>
    <name type="common">Bean weevil</name>
    <name type="synonym">Bruchus obtectus</name>
    <dbReference type="NCBI Taxonomy" id="200917"/>
    <lineage>
        <taxon>Eukaryota</taxon>
        <taxon>Metazoa</taxon>
        <taxon>Ecdysozoa</taxon>
        <taxon>Arthropoda</taxon>
        <taxon>Hexapoda</taxon>
        <taxon>Insecta</taxon>
        <taxon>Pterygota</taxon>
        <taxon>Neoptera</taxon>
        <taxon>Endopterygota</taxon>
        <taxon>Coleoptera</taxon>
        <taxon>Polyphaga</taxon>
        <taxon>Cucujiformia</taxon>
        <taxon>Chrysomeloidea</taxon>
        <taxon>Chrysomelidae</taxon>
        <taxon>Bruchinae</taxon>
        <taxon>Bruchini</taxon>
        <taxon>Acanthoscelides</taxon>
    </lineage>
</organism>
<feature type="compositionally biased region" description="Basic residues" evidence="1">
    <location>
        <begin position="146"/>
        <end position="156"/>
    </location>
</feature>
<feature type="region of interest" description="Disordered" evidence="1">
    <location>
        <begin position="112"/>
        <end position="158"/>
    </location>
</feature>
<dbReference type="Proteomes" id="UP001152888">
    <property type="component" value="Unassembled WGS sequence"/>
</dbReference>
<accession>A0A9P0QDQ9</accession>
<feature type="compositionally biased region" description="Pro residues" evidence="1">
    <location>
        <begin position="425"/>
        <end position="443"/>
    </location>
</feature>
<dbReference type="OrthoDB" id="6784437at2759"/>
<name>A0A9P0QDQ9_ACAOB</name>
<reference evidence="3" key="1">
    <citation type="submission" date="2022-03" db="EMBL/GenBank/DDBJ databases">
        <authorList>
            <person name="Sayadi A."/>
        </authorList>
    </citation>
    <scope>NUCLEOTIDE SEQUENCE</scope>
</reference>
<feature type="region of interest" description="Disordered" evidence="1">
    <location>
        <begin position="230"/>
        <end position="489"/>
    </location>
</feature>
<feature type="compositionally biased region" description="Polar residues" evidence="1">
    <location>
        <begin position="330"/>
        <end position="340"/>
    </location>
</feature>
<feature type="compositionally biased region" description="Polar residues" evidence="1">
    <location>
        <begin position="372"/>
        <end position="400"/>
    </location>
</feature>
<protein>
    <recommendedName>
        <fullName evidence="2">MADF domain-containing protein</fullName>
    </recommendedName>
</protein>
<dbReference type="SMART" id="SM00595">
    <property type="entry name" value="MADF"/>
    <property type="match status" value="1"/>
</dbReference>
<comment type="caution">
    <text evidence="3">The sequence shown here is derived from an EMBL/GenBank/DDBJ whole genome shotgun (WGS) entry which is preliminary data.</text>
</comment>
<dbReference type="InterPro" id="IPR006578">
    <property type="entry name" value="MADF-dom"/>
</dbReference>
<evidence type="ECO:0000313" key="4">
    <source>
        <dbReference type="Proteomes" id="UP001152888"/>
    </source>
</evidence>
<sequence length="489" mass="54888">MEWPNETIAEFLTLYEGEPSLWNSKNAEHKNKNDQHDAWLRIKQNLKGGTIPLQEIKKKRDSLMGTYRKLRSKVCQSIKSGSGADEIYKPDWPFYNVMAQFLNDVYTPKKTKDSEVTDDIEEIEDNRDLDASEDSKQDDEESVQFKRPKPLPKKRAKNIDIENKMNEAYDYIKQMTQKPQIPQDECSLYTQLLCKKLRGLPENTREIAMLEIDRLIFNLKQKELSSNPHAQILINPPQPTNFGHSGNLYYQPSTSCHPYPSPQQSPTYHPSPSSQSSPNYHPSPSPQQSPTYHPSPSSQSSPNYHPSPSPQPSPTYHPSPSPQPSPTYHPSPSSQSSPNYHPSPSPQQSPTYHPSPSSQSSPNYHPSPSPQQSPTYHPSPSSQSSPNYHPSPSSQSSPNYHPSPSPQQSPTYHPSPSSQSSPNYHPSPSPQPSPTYHPSPSSQPSPTYHSLSSPQPSPNYPSPQLSQVETSASQSLLKDFYEEEGSNLF</sequence>
<dbReference type="PANTHER" id="PTHR48148:SF3">
    <property type="entry name" value="KERATINOCYTE PROLINE-RICH PROTEIN"/>
    <property type="match status" value="1"/>
</dbReference>
<feature type="compositionally biased region" description="Polar residues" evidence="1">
    <location>
        <begin position="288"/>
        <end position="304"/>
    </location>
</feature>
<evidence type="ECO:0000313" key="3">
    <source>
        <dbReference type="EMBL" id="CAH2017802.1"/>
    </source>
</evidence>
<keyword evidence="4" id="KW-1185">Reference proteome</keyword>
<feature type="compositionally biased region" description="Pro residues" evidence="1">
    <location>
        <begin position="305"/>
        <end position="329"/>
    </location>
</feature>
<feature type="compositionally biased region" description="Polar residues" evidence="1">
    <location>
        <begin position="240"/>
        <end position="280"/>
    </location>
</feature>
<feature type="compositionally biased region" description="Polar residues" evidence="1">
    <location>
        <begin position="408"/>
        <end position="424"/>
    </location>
</feature>
<dbReference type="Pfam" id="PF10545">
    <property type="entry name" value="MADF_DNA_bdg"/>
    <property type="match status" value="1"/>
</dbReference>
<dbReference type="PRINTS" id="PR01217">
    <property type="entry name" value="PRICHEXTENSN"/>
</dbReference>
<dbReference type="EMBL" id="CAKOFQ010009470">
    <property type="protein sequence ID" value="CAH2017802.1"/>
    <property type="molecule type" value="Genomic_DNA"/>
</dbReference>
<evidence type="ECO:0000256" key="1">
    <source>
        <dbReference type="SAM" id="MobiDB-lite"/>
    </source>
</evidence>
<proteinExistence type="predicted"/>
<feature type="compositionally biased region" description="Basic and acidic residues" evidence="1">
    <location>
        <begin position="126"/>
        <end position="135"/>
    </location>
</feature>